<dbReference type="EMBL" id="UINC01064218">
    <property type="protein sequence ID" value="SVB92680.1"/>
    <property type="molecule type" value="Genomic_DNA"/>
</dbReference>
<dbReference type="HAMAP" id="MF_01307_B">
    <property type="entry name" value="Ribosomal_uS5_B"/>
    <property type="match status" value="1"/>
</dbReference>
<sequence>MVNQQQGRRRNRGEDDDSSGLTERTVRINRVSKVVKGGRHLSFSAMVVVGDGEGKVGIGMGKADAVPDAIRKGSTFAQKSMIDVPMKGDTIPHEITVKFGGTVVMLKPARPGTGVIAGESVRAVVELAGIKDIVTKVRRSTNPTNVVKATLQGLQRMKDPEHEVSRRREFAQRLFTSSQEPAEPAEPAKLVEE</sequence>
<evidence type="ECO:0000256" key="5">
    <source>
        <dbReference type="ARBA" id="ARBA00023274"/>
    </source>
</evidence>
<dbReference type="AlphaFoldDB" id="A0A382HZ78"/>
<evidence type="ECO:0000313" key="8">
    <source>
        <dbReference type="EMBL" id="SVB92680.1"/>
    </source>
</evidence>
<feature type="region of interest" description="Disordered" evidence="6">
    <location>
        <begin position="172"/>
        <end position="193"/>
    </location>
</feature>
<dbReference type="PANTHER" id="PTHR48277">
    <property type="entry name" value="MITOCHONDRIAL RIBOSOMAL PROTEIN S5"/>
    <property type="match status" value="1"/>
</dbReference>
<dbReference type="FunFam" id="3.30.230.10:FF:000002">
    <property type="entry name" value="30S ribosomal protein S5"/>
    <property type="match status" value="1"/>
</dbReference>
<dbReference type="GO" id="GO:0003735">
    <property type="term" value="F:structural constituent of ribosome"/>
    <property type="evidence" value="ECO:0007669"/>
    <property type="project" value="InterPro"/>
</dbReference>
<keyword evidence="4" id="KW-0689">Ribosomal protein</keyword>
<dbReference type="InterPro" id="IPR020568">
    <property type="entry name" value="Ribosomal_Su5_D2-typ_SF"/>
</dbReference>
<keyword evidence="2" id="KW-0699">rRNA-binding</keyword>
<dbReference type="Pfam" id="PF00333">
    <property type="entry name" value="Ribosomal_S5"/>
    <property type="match status" value="1"/>
</dbReference>
<dbReference type="InterPro" id="IPR014721">
    <property type="entry name" value="Ribsml_uS5_D2-typ_fold_subgr"/>
</dbReference>
<dbReference type="SUPFAM" id="SSF54211">
    <property type="entry name" value="Ribosomal protein S5 domain 2-like"/>
    <property type="match status" value="1"/>
</dbReference>
<evidence type="ECO:0000259" key="7">
    <source>
        <dbReference type="PROSITE" id="PS50881"/>
    </source>
</evidence>
<comment type="similarity">
    <text evidence="1">Belongs to the universal ribosomal protein uS5 family.</text>
</comment>
<feature type="domain" description="S5 DRBM" evidence="7">
    <location>
        <begin position="21"/>
        <end position="84"/>
    </location>
</feature>
<dbReference type="PROSITE" id="PS50881">
    <property type="entry name" value="S5_DSRBD"/>
    <property type="match status" value="1"/>
</dbReference>
<dbReference type="Gene3D" id="3.30.230.10">
    <property type="match status" value="1"/>
</dbReference>
<dbReference type="Pfam" id="PF03719">
    <property type="entry name" value="Ribosomal_S5_C"/>
    <property type="match status" value="1"/>
</dbReference>
<dbReference type="SUPFAM" id="SSF54768">
    <property type="entry name" value="dsRNA-binding domain-like"/>
    <property type="match status" value="1"/>
</dbReference>
<evidence type="ECO:0000256" key="2">
    <source>
        <dbReference type="ARBA" id="ARBA00022730"/>
    </source>
</evidence>
<dbReference type="PANTHER" id="PTHR48277:SF1">
    <property type="entry name" value="MITOCHONDRIAL RIBOSOMAL PROTEIN S5"/>
    <property type="match status" value="1"/>
</dbReference>
<dbReference type="InterPro" id="IPR000851">
    <property type="entry name" value="Ribosomal_uS5"/>
</dbReference>
<evidence type="ECO:0000256" key="3">
    <source>
        <dbReference type="ARBA" id="ARBA00022884"/>
    </source>
</evidence>
<dbReference type="Gene3D" id="3.30.160.20">
    <property type="match status" value="1"/>
</dbReference>
<dbReference type="NCBIfam" id="TIGR01021">
    <property type="entry name" value="rpsE_bact"/>
    <property type="match status" value="1"/>
</dbReference>
<evidence type="ECO:0000256" key="1">
    <source>
        <dbReference type="ARBA" id="ARBA00008945"/>
    </source>
</evidence>
<dbReference type="InterPro" id="IPR005712">
    <property type="entry name" value="Ribosomal_uS5_bac-type"/>
</dbReference>
<dbReference type="InterPro" id="IPR013810">
    <property type="entry name" value="Ribosomal_uS5_N"/>
</dbReference>
<dbReference type="GO" id="GO:0006412">
    <property type="term" value="P:translation"/>
    <property type="evidence" value="ECO:0007669"/>
    <property type="project" value="InterPro"/>
</dbReference>
<dbReference type="GO" id="GO:0015935">
    <property type="term" value="C:small ribosomal subunit"/>
    <property type="evidence" value="ECO:0007669"/>
    <property type="project" value="InterPro"/>
</dbReference>
<dbReference type="GO" id="GO:0005737">
    <property type="term" value="C:cytoplasm"/>
    <property type="evidence" value="ECO:0007669"/>
    <property type="project" value="UniProtKB-ARBA"/>
</dbReference>
<protein>
    <recommendedName>
        <fullName evidence="7">S5 DRBM domain-containing protein</fullName>
    </recommendedName>
</protein>
<evidence type="ECO:0000256" key="4">
    <source>
        <dbReference type="ARBA" id="ARBA00022980"/>
    </source>
</evidence>
<name>A0A382HZ78_9ZZZZ</name>
<keyword evidence="3" id="KW-0694">RNA-binding</keyword>
<accession>A0A382HZ78</accession>
<proteinExistence type="inferred from homology"/>
<evidence type="ECO:0000256" key="6">
    <source>
        <dbReference type="SAM" id="MobiDB-lite"/>
    </source>
</evidence>
<dbReference type="GO" id="GO:0019843">
    <property type="term" value="F:rRNA binding"/>
    <property type="evidence" value="ECO:0007669"/>
    <property type="project" value="UniProtKB-KW"/>
</dbReference>
<dbReference type="InterPro" id="IPR005324">
    <property type="entry name" value="Ribosomal_uS5_C"/>
</dbReference>
<feature type="region of interest" description="Disordered" evidence="6">
    <location>
        <begin position="1"/>
        <end position="24"/>
    </location>
</feature>
<dbReference type="FunFam" id="3.30.160.20:FF:000001">
    <property type="entry name" value="30S ribosomal protein S5"/>
    <property type="match status" value="1"/>
</dbReference>
<reference evidence="8" key="1">
    <citation type="submission" date="2018-05" db="EMBL/GenBank/DDBJ databases">
        <authorList>
            <person name="Lanie J.A."/>
            <person name="Ng W.-L."/>
            <person name="Kazmierczak K.M."/>
            <person name="Andrzejewski T.M."/>
            <person name="Davidsen T.M."/>
            <person name="Wayne K.J."/>
            <person name="Tettelin H."/>
            <person name="Glass J.I."/>
            <person name="Rusch D."/>
            <person name="Podicherti R."/>
            <person name="Tsui H.-C.T."/>
            <person name="Winkler M.E."/>
        </authorList>
    </citation>
    <scope>NUCLEOTIDE SEQUENCE</scope>
</reference>
<keyword evidence="5" id="KW-0687">Ribonucleoprotein</keyword>
<gene>
    <name evidence="8" type="ORF">METZ01_LOCUS245534</name>
</gene>
<dbReference type="GO" id="GO:0042254">
    <property type="term" value="P:ribosome biogenesis"/>
    <property type="evidence" value="ECO:0007669"/>
    <property type="project" value="UniProtKB-ARBA"/>
</dbReference>
<organism evidence="8">
    <name type="scientific">marine metagenome</name>
    <dbReference type="NCBI Taxonomy" id="408172"/>
    <lineage>
        <taxon>unclassified sequences</taxon>
        <taxon>metagenomes</taxon>
        <taxon>ecological metagenomes</taxon>
    </lineage>
</organism>